<dbReference type="CDD" id="cd00082">
    <property type="entry name" value="HisKA"/>
    <property type="match status" value="1"/>
</dbReference>
<reference evidence="8 9" key="1">
    <citation type="journal article" date="2023" name="Int. J. Syst. Evol. Microbiol.">
        <title>Winogradskyella bathintestinalis sp. nov., isolated from the intestine of the deep-sea loosejaw dragonfish, Malacosteus niger.</title>
        <authorList>
            <person name="Uniacke-Lowe S."/>
            <person name="Johnson C.N."/>
            <person name="Stanton C."/>
            <person name="Hill C."/>
            <person name="Ross P."/>
        </authorList>
    </citation>
    <scope>NUCLEOTIDE SEQUENCE [LARGE SCALE GENOMIC DNA]</scope>
    <source>
        <strain evidence="8 9">APC 3343</strain>
    </source>
</reference>
<keyword evidence="5 8" id="KW-0418">Kinase</keyword>
<dbReference type="SUPFAM" id="SSF55874">
    <property type="entry name" value="ATPase domain of HSP90 chaperone/DNA topoisomerase II/histidine kinase"/>
    <property type="match status" value="1"/>
</dbReference>
<dbReference type="SUPFAM" id="SSF47384">
    <property type="entry name" value="Homodimeric domain of signal transducing histidine kinase"/>
    <property type="match status" value="1"/>
</dbReference>
<protein>
    <recommendedName>
        <fullName evidence="2">histidine kinase</fullName>
        <ecNumber evidence="2">2.7.13.3</ecNumber>
    </recommendedName>
</protein>
<dbReference type="PANTHER" id="PTHR45436:SF5">
    <property type="entry name" value="SENSOR HISTIDINE KINASE TRCS"/>
    <property type="match status" value="1"/>
</dbReference>
<dbReference type="InterPro" id="IPR036890">
    <property type="entry name" value="HATPase_C_sf"/>
</dbReference>
<dbReference type="RefSeq" id="WP_290205707.1">
    <property type="nucleotide sequence ID" value="NZ_JASDDK010000001.1"/>
</dbReference>
<dbReference type="EC" id="2.7.13.3" evidence="2"/>
<organism evidence="8 9">
    <name type="scientific">Winogradskyella bathintestinalis</name>
    <dbReference type="NCBI Taxonomy" id="3035208"/>
    <lineage>
        <taxon>Bacteria</taxon>
        <taxon>Pseudomonadati</taxon>
        <taxon>Bacteroidota</taxon>
        <taxon>Flavobacteriia</taxon>
        <taxon>Flavobacteriales</taxon>
        <taxon>Flavobacteriaceae</taxon>
        <taxon>Winogradskyella</taxon>
    </lineage>
</organism>
<evidence type="ECO:0000256" key="2">
    <source>
        <dbReference type="ARBA" id="ARBA00012438"/>
    </source>
</evidence>
<name>A0ABT7ZTH0_9FLAO</name>
<dbReference type="EMBL" id="JASDDK010000001">
    <property type="protein sequence ID" value="MDN3492023.1"/>
    <property type="molecule type" value="Genomic_DNA"/>
</dbReference>
<dbReference type="GO" id="GO:0016301">
    <property type="term" value="F:kinase activity"/>
    <property type="evidence" value="ECO:0007669"/>
    <property type="project" value="UniProtKB-KW"/>
</dbReference>
<evidence type="ECO:0000259" key="7">
    <source>
        <dbReference type="PROSITE" id="PS50109"/>
    </source>
</evidence>
<keyword evidence="6" id="KW-0812">Transmembrane</keyword>
<proteinExistence type="predicted"/>
<dbReference type="Proteomes" id="UP001231197">
    <property type="component" value="Unassembled WGS sequence"/>
</dbReference>
<dbReference type="InterPro" id="IPR036097">
    <property type="entry name" value="HisK_dim/P_sf"/>
</dbReference>
<evidence type="ECO:0000256" key="1">
    <source>
        <dbReference type="ARBA" id="ARBA00000085"/>
    </source>
</evidence>
<feature type="transmembrane region" description="Helical" evidence="6">
    <location>
        <begin position="12"/>
        <end position="30"/>
    </location>
</feature>
<feature type="domain" description="Histidine kinase" evidence="7">
    <location>
        <begin position="220"/>
        <end position="421"/>
    </location>
</feature>
<evidence type="ECO:0000256" key="6">
    <source>
        <dbReference type="SAM" id="Phobius"/>
    </source>
</evidence>
<keyword evidence="6" id="KW-0472">Membrane</keyword>
<dbReference type="InterPro" id="IPR003661">
    <property type="entry name" value="HisK_dim/P_dom"/>
</dbReference>
<dbReference type="Gene3D" id="3.30.565.10">
    <property type="entry name" value="Histidine kinase-like ATPase, C-terminal domain"/>
    <property type="match status" value="1"/>
</dbReference>
<evidence type="ECO:0000313" key="8">
    <source>
        <dbReference type="EMBL" id="MDN3492023.1"/>
    </source>
</evidence>
<keyword evidence="4" id="KW-0808">Transferase</keyword>
<feature type="transmembrane region" description="Helical" evidence="6">
    <location>
        <begin position="138"/>
        <end position="158"/>
    </location>
</feature>
<dbReference type="SMART" id="SM00388">
    <property type="entry name" value="HisKA"/>
    <property type="match status" value="1"/>
</dbReference>
<evidence type="ECO:0000256" key="5">
    <source>
        <dbReference type="ARBA" id="ARBA00022777"/>
    </source>
</evidence>
<dbReference type="InterPro" id="IPR005467">
    <property type="entry name" value="His_kinase_dom"/>
</dbReference>
<keyword evidence="6" id="KW-1133">Transmembrane helix</keyword>
<dbReference type="Pfam" id="PF00512">
    <property type="entry name" value="HisKA"/>
    <property type="match status" value="1"/>
</dbReference>
<gene>
    <name evidence="8" type="ORF">QMA06_04775</name>
</gene>
<evidence type="ECO:0000256" key="3">
    <source>
        <dbReference type="ARBA" id="ARBA00022553"/>
    </source>
</evidence>
<sequence>MKLLNHTTKYLSLLLLPLITLWAIAFYYAMLDEIYDSLDDGLENQKILLQRRISHSPSIINNTDFNGHAYTFRPISKSVFENFKESYRDTLMYMYNEDDYEPVRIFESTLKHEQNFYKLKIITSMVEEDDLISDMVKYLIILYVLLVISILILNNILLKKIWKPFYYSIAQLKNFKIEKENKIKTKPSSIDEFILLNKTITKLIKKSSDSYTEQKHFIENASHELQTPLAISINKLELFIENNSLNEDQIKALASVLDNLNRLTRLNRSLLLLSKIENKQFLAEEVVHFSQLTSQILEDFEDLITHKSISVNFDTSSDLEITMNKDLAIVLLTNFIKNAIVHGNSHSVIHIQTKSKLWSITNIGQPNALDQTEIFARFKKVGSNKKSTGLGLAINKAIATKYNLELTYSYNDAHILSIHFP</sequence>
<accession>A0ABT7ZTH0</accession>
<keyword evidence="3" id="KW-0597">Phosphoprotein</keyword>
<evidence type="ECO:0000256" key="4">
    <source>
        <dbReference type="ARBA" id="ARBA00022679"/>
    </source>
</evidence>
<keyword evidence="9" id="KW-1185">Reference proteome</keyword>
<dbReference type="Gene3D" id="1.10.287.130">
    <property type="match status" value="1"/>
</dbReference>
<dbReference type="InterPro" id="IPR050428">
    <property type="entry name" value="TCS_sensor_his_kinase"/>
</dbReference>
<dbReference type="PROSITE" id="PS50109">
    <property type="entry name" value="HIS_KIN"/>
    <property type="match status" value="1"/>
</dbReference>
<dbReference type="PANTHER" id="PTHR45436">
    <property type="entry name" value="SENSOR HISTIDINE KINASE YKOH"/>
    <property type="match status" value="1"/>
</dbReference>
<comment type="caution">
    <text evidence="8">The sequence shown here is derived from an EMBL/GenBank/DDBJ whole genome shotgun (WGS) entry which is preliminary data.</text>
</comment>
<comment type="catalytic activity">
    <reaction evidence="1">
        <text>ATP + protein L-histidine = ADP + protein N-phospho-L-histidine.</text>
        <dbReference type="EC" id="2.7.13.3"/>
    </reaction>
</comment>
<evidence type="ECO:0000313" key="9">
    <source>
        <dbReference type="Proteomes" id="UP001231197"/>
    </source>
</evidence>